<dbReference type="EMBL" id="BAAATJ010000003">
    <property type="protein sequence ID" value="GAA2389402.1"/>
    <property type="molecule type" value="Genomic_DNA"/>
</dbReference>
<gene>
    <name evidence="2" type="ORF">GCM10010420_11310</name>
</gene>
<sequence>MSTTMMTAKSSTTDSEMATTDHTLGRNASAPAAPAREPSAASPQSTIVPPTAVRT</sequence>
<comment type="caution">
    <text evidence="2">The sequence shown here is derived from an EMBL/GenBank/DDBJ whole genome shotgun (WGS) entry which is preliminary data.</text>
</comment>
<name>A0ABP5UWT0_9ACTN</name>
<evidence type="ECO:0000256" key="1">
    <source>
        <dbReference type="SAM" id="MobiDB-lite"/>
    </source>
</evidence>
<proteinExistence type="predicted"/>
<feature type="compositionally biased region" description="Low complexity" evidence="1">
    <location>
        <begin position="1"/>
        <end position="13"/>
    </location>
</feature>
<evidence type="ECO:0000313" key="2">
    <source>
        <dbReference type="EMBL" id="GAA2389402.1"/>
    </source>
</evidence>
<accession>A0ABP5UWT0</accession>
<feature type="compositionally biased region" description="Low complexity" evidence="1">
    <location>
        <begin position="28"/>
        <end position="45"/>
    </location>
</feature>
<reference evidence="3" key="1">
    <citation type="journal article" date="2019" name="Int. J. Syst. Evol. Microbiol.">
        <title>The Global Catalogue of Microorganisms (GCM) 10K type strain sequencing project: providing services to taxonomists for standard genome sequencing and annotation.</title>
        <authorList>
            <consortium name="The Broad Institute Genomics Platform"/>
            <consortium name="The Broad Institute Genome Sequencing Center for Infectious Disease"/>
            <person name="Wu L."/>
            <person name="Ma J."/>
        </authorList>
    </citation>
    <scope>NUCLEOTIDE SEQUENCE [LARGE SCALE GENOMIC DNA]</scope>
    <source>
        <strain evidence="3">JCM 6921</strain>
    </source>
</reference>
<evidence type="ECO:0000313" key="3">
    <source>
        <dbReference type="Proteomes" id="UP001500058"/>
    </source>
</evidence>
<keyword evidence="3" id="KW-1185">Reference proteome</keyword>
<feature type="region of interest" description="Disordered" evidence="1">
    <location>
        <begin position="1"/>
        <end position="55"/>
    </location>
</feature>
<dbReference type="Proteomes" id="UP001500058">
    <property type="component" value="Unassembled WGS sequence"/>
</dbReference>
<protein>
    <submittedName>
        <fullName evidence="2">Uncharacterized protein</fullName>
    </submittedName>
</protein>
<organism evidence="2 3">
    <name type="scientific">Streptomyces glaucosporus</name>
    <dbReference type="NCBI Taxonomy" id="284044"/>
    <lineage>
        <taxon>Bacteria</taxon>
        <taxon>Bacillati</taxon>
        <taxon>Actinomycetota</taxon>
        <taxon>Actinomycetes</taxon>
        <taxon>Kitasatosporales</taxon>
        <taxon>Streptomycetaceae</taxon>
        <taxon>Streptomyces</taxon>
    </lineage>
</organism>